<proteinExistence type="predicted"/>
<keyword evidence="2" id="KW-1185">Reference proteome</keyword>
<comment type="caution">
    <text evidence="1">The sequence shown here is derived from an EMBL/GenBank/DDBJ whole genome shotgun (WGS) entry which is preliminary data.</text>
</comment>
<accession>A0ACB0YVH8</accession>
<dbReference type="EMBL" id="CAVMJV010000019">
    <property type="protein sequence ID" value="CAK5065094.1"/>
    <property type="molecule type" value="Genomic_DNA"/>
</dbReference>
<evidence type="ECO:0000313" key="1">
    <source>
        <dbReference type="EMBL" id="CAK5065094.1"/>
    </source>
</evidence>
<name>A0ACB0YVH8_MELEN</name>
<sequence>MVDPSNKETFVDAEKDADDDVASPDSKELENISKMNVVTYRGFLLAGPISTNEVSFERARRAESIAG</sequence>
<gene>
    <name evidence="1" type="ORF">MENTE1834_LOCUS17218</name>
</gene>
<protein>
    <submittedName>
        <fullName evidence="1">Uncharacterized protein</fullName>
    </submittedName>
</protein>
<evidence type="ECO:0000313" key="2">
    <source>
        <dbReference type="Proteomes" id="UP001497535"/>
    </source>
</evidence>
<reference evidence="1" key="1">
    <citation type="submission" date="2023-11" db="EMBL/GenBank/DDBJ databases">
        <authorList>
            <person name="Poullet M."/>
        </authorList>
    </citation>
    <scope>NUCLEOTIDE SEQUENCE</scope>
    <source>
        <strain evidence="1">E1834</strain>
    </source>
</reference>
<organism evidence="1 2">
    <name type="scientific">Meloidogyne enterolobii</name>
    <name type="common">Root-knot nematode worm</name>
    <name type="synonym">Meloidogyne mayaguensis</name>
    <dbReference type="NCBI Taxonomy" id="390850"/>
    <lineage>
        <taxon>Eukaryota</taxon>
        <taxon>Metazoa</taxon>
        <taxon>Ecdysozoa</taxon>
        <taxon>Nematoda</taxon>
        <taxon>Chromadorea</taxon>
        <taxon>Rhabditida</taxon>
        <taxon>Tylenchina</taxon>
        <taxon>Tylenchomorpha</taxon>
        <taxon>Tylenchoidea</taxon>
        <taxon>Meloidogynidae</taxon>
        <taxon>Meloidogyninae</taxon>
        <taxon>Meloidogyne</taxon>
    </lineage>
</organism>
<dbReference type="Proteomes" id="UP001497535">
    <property type="component" value="Unassembled WGS sequence"/>
</dbReference>